<evidence type="ECO:0000256" key="2">
    <source>
        <dbReference type="ARBA" id="ARBA00012438"/>
    </source>
</evidence>
<proteinExistence type="predicted"/>
<evidence type="ECO:0000256" key="7">
    <source>
        <dbReference type="SAM" id="Phobius"/>
    </source>
</evidence>
<dbReference type="InterPro" id="IPR011006">
    <property type="entry name" value="CheY-like_superfamily"/>
</dbReference>
<dbReference type="CDD" id="cd00156">
    <property type="entry name" value="REC"/>
    <property type="match status" value="1"/>
</dbReference>
<evidence type="ECO:0000256" key="4">
    <source>
        <dbReference type="ARBA" id="ARBA00022679"/>
    </source>
</evidence>
<dbReference type="SUPFAM" id="SSF52172">
    <property type="entry name" value="CheY-like"/>
    <property type="match status" value="1"/>
</dbReference>
<evidence type="ECO:0000259" key="9">
    <source>
        <dbReference type="PROSITE" id="PS50110"/>
    </source>
</evidence>
<evidence type="ECO:0000256" key="3">
    <source>
        <dbReference type="ARBA" id="ARBA00022553"/>
    </source>
</evidence>
<dbReference type="PROSITE" id="PS50110">
    <property type="entry name" value="RESPONSE_REGULATORY"/>
    <property type="match status" value="1"/>
</dbReference>
<dbReference type="Pfam" id="PF00512">
    <property type="entry name" value="HisKA"/>
    <property type="match status" value="1"/>
</dbReference>
<dbReference type="SMART" id="SM00448">
    <property type="entry name" value="REC"/>
    <property type="match status" value="1"/>
</dbReference>
<feature type="domain" description="Response regulatory" evidence="9">
    <location>
        <begin position="469"/>
        <end position="582"/>
    </location>
</feature>
<dbReference type="Gene3D" id="1.10.287.130">
    <property type="match status" value="1"/>
</dbReference>
<keyword evidence="7" id="KW-1133">Transmembrane helix</keyword>
<dbReference type="GO" id="GO:0000155">
    <property type="term" value="F:phosphorelay sensor kinase activity"/>
    <property type="evidence" value="ECO:0007669"/>
    <property type="project" value="InterPro"/>
</dbReference>
<dbReference type="CDD" id="cd16922">
    <property type="entry name" value="HATPase_EvgS-ArcB-TorS-like"/>
    <property type="match status" value="1"/>
</dbReference>
<protein>
    <recommendedName>
        <fullName evidence="2">histidine kinase</fullName>
        <ecNumber evidence="2">2.7.13.3</ecNumber>
    </recommendedName>
</protein>
<evidence type="ECO:0000313" key="10">
    <source>
        <dbReference type="EMBL" id="POZ62994.1"/>
    </source>
</evidence>
<dbReference type="InterPro" id="IPR001789">
    <property type="entry name" value="Sig_transdc_resp-reg_receiver"/>
</dbReference>
<evidence type="ECO:0000256" key="5">
    <source>
        <dbReference type="ARBA" id="ARBA00022777"/>
    </source>
</evidence>
<dbReference type="InterPro" id="IPR004358">
    <property type="entry name" value="Sig_transdc_His_kin-like_C"/>
</dbReference>
<evidence type="ECO:0000256" key="6">
    <source>
        <dbReference type="PROSITE-ProRule" id="PRU00169"/>
    </source>
</evidence>
<keyword evidence="5" id="KW-0418">Kinase</keyword>
<evidence type="ECO:0000313" key="11">
    <source>
        <dbReference type="Proteomes" id="UP000237082"/>
    </source>
</evidence>
<comment type="catalytic activity">
    <reaction evidence="1">
        <text>ATP + protein L-histidine = ADP + protein N-phospho-L-histidine.</text>
        <dbReference type="EC" id="2.7.13.3"/>
    </reaction>
</comment>
<feature type="domain" description="Histidine kinase" evidence="8">
    <location>
        <begin position="244"/>
        <end position="461"/>
    </location>
</feature>
<evidence type="ECO:0000256" key="1">
    <source>
        <dbReference type="ARBA" id="ARBA00000085"/>
    </source>
</evidence>
<dbReference type="Proteomes" id="UP000237082">
    <property type="component" value="Unassembled WGS sequence"/>
</dbReference>
<dbReference type="AlphaFoldDB" id="A0A2S5DIX4"/>
<gene>
    <name evidence="10" type="ORF">C2I19_04065</name>
</gene>
<dbReference type="InterPro" id="IPR036890">
    <property type="entry name" value="HATPase_C_sf"/>
</dbReference>
<sequence length="585" mass="64856">MSRADAPPDARKRGRFRALLKETSPGILVLLFVVASGVYLAVERFVAAQSLPPHSEDLYWSVAQLQVELERSRAELERLKWGEIDAGQAQTRLAIAQSRALDFVTPSTTRHQLSGVDGFPQLVVQLQRFFRDPRIRHPSQASAAALMEGIDQLRPTLAEFAVQSRVSEVGAREARNQEQERAQHLMSLWFALWVAICIVILGLLYRYQNARRDIASQQTLLEQERAAHQATVAAELDRTTFLATISHEIRSPLQTMQVCVELIEPRIESAGKTRAALERLKASMAHLMAQVRDIMDISAIHNMQFRLQPEDVDLAHALNEAIDAYRVQLEGKGLQLTVALEALPDSARLDGNRLRQIVGNLLSNAIRYTDHGAVTVAARAENRDGLHLLEIRVADTGIGVPADLQTRIFQPFFQGRQRRPGSSGLGLAVVKELVRLMGGEITLRSEEGRGSEFVVRLPIHLPAAAPARSILLVDDDANVREPFSDCLALSGYAVTAAATAAEARRLLREKIFSVVLLDMQLGEDSGYDVAACARDGQNRDARLIAMTAYPEEYSDPRAAWFDEKLEKPFDLNRLRASLSPRGPSA</sequence>
<feature type="transmembrane region" description="Helical" evidence="7">
    <location>
        <begin position="185"/>
        <end position="207"/>
    </location>
</feature>
<dbReference type="EC" id="2.7.13.3" evidence="2"/>
<dbReference type="EMBL" id="PQWB01000017">
    <property type="protein sequence ID" value="POZ62994.1"/>
    <property type="molecule type" value="Genomic_DNA"/>
</dbReference>
<dbReference type="PROSITE" id="PS50109">
    <property type="entry name" value="HIS_KIN"/>
    <property type="match status" value="1"/>
</dbReference>
<organism evidence="10 11">
    <name type="scientific">Chromobacterium alticapitis</name>
    <dbReference type="NCBI Taxonomy" id="2073169"/>
    <lineage>
        <taxon>Bacteria</taxon>
        <taxon>Pseudomonadati</taxon>
        <taxon>Pseudomonadota</taxon>
        <taxon>Betaproteobacteria</taxon>
        <taxon>Neisseriales</taxon>
        <taxon>Chromobacteriaceae</taxon>
        <taxon>Chromobacterium</taxon>
    </lineage>
</organism>
<feature type="modified residue" description="4-aspartylphosphate" evidence="6">
    <location>
        <position position="518"/>
    </location>
</feature>
<dbReference type="InterPro" id="IPR003661">
    <property type="entry name" value="HisK_dim/P_dom"/>
</dbReference>
<dbReference type="Pfam" id="PF00072">
    <property type="entry name" value="Response_reg"/>
    <property type="match status" value="1"/>
</dbReference>
<name>A0A2S5DIX4_9NEIS</name>
<dbReference type="SMART" id="SM00387">
    <property type="entry name" value="HATPase_c"/>
    <property type="match status" value="1"/>
</dbReference>
<feature type="transmembrane region" description="Helical" evidence="7">
    <location>
        <begin position="23"/>
        <end position="42"/>
    </location>
</feature>
<dbReference type="OrthoDB" id="8887826at2"/>
<keyword evidence="11" id="KW-1185">Reference proteome</keyword>
<dbReference type="InterPro" id="IPR003594">
    <property type="entry name" value="HATPase_dom"/>
</dbReference>
<keyword evidence="7" id="KW-0472">Membrane</keyword>
<dbReference type="PANTHER" id="PTHR43047">
    <property type="entry name" value="TWO-COMPONENT HISTIDINE PROTEIN KINASE"/>
    <property type="match status" value="1"/>
</dbReference>
<dbReference type="RefSeq" id="WP_103901441.1">
    <property type="nucleotide sequence ID" value="NZ_PQWB01000017.1"/>
</dbReference>
<dbReference type="CDD" id="cd00082">
    <property type="entry name" value="HisKA"/>
    <property type="match status" value="1"/>
</dbReference>
<comment type="caution">
    <text evidence="10">The sequence shown here is derived from an EMBL/GenBank/DDBJ whole genome shotgun (WGS) entry which is preliminary data.</text>
</comment>
<accession>A0A2S5DIX4</accession>
<dbReference type="PRINTS" id="PR00344">
    <property type="entry name" value="BCTRLSENSOR"/>
</dbReference>
<keyword evidence="4" id="KW-0808">Transferase</keyword>
<evidence type="ECO:0000259" key="8">
    <source>
        <dbReference type="PROSITE" id="PS50109"/>
    </source>
</evidence>
<dbReference type="SMART" id="SM00388">
    <property type="entry name" value="HisKA"/>
    <property type="match status" value="1"/>
</dbReference>
<dbReference type="InterPro" id="IPR036097">
    <property type="entry name" value="HisK_dim/P_sf"/>
</dbReference>
<dbReference type="Gene3D" id="3.40.50.2300">
    <property type="match status" value="1"/>
</dbReference>
<keyword evidence="7" id="KW-0812">Transmembrane</keyword>
<dbReference type="SUPFAM" id="SSF47384">
    <property type="entry name" value="Homodimeric domain of signal transducing histidine kinase"/>
    <property type="match status" value="1"/>
</dbReference>
<dbReference type="InterPro" id="IPR005467">
    <property type="entry name" value="His_kinase_dom"/>
</dbReference>
<dbReference type="SUPFAM" id="SSF55874">
    <property type="entry name" value="ATPase domain of HSP90 chaperone/DNA topoisomerase II/histidine kinase"/>
    <property type="match status" value="1"/>
</dbReference>
<dbReference type="Pfam" id="PF02518">
    <property type="entry name" value="HATPase_c"/>
    <property type="match status" value="1"/>
</dbReference>
<reference evidence="11" key="1">
    <citation type="submission" date="2018-02" db="EMBL/GenBank/DDBJ databases">
        <authorList>
            <person name="O'Hara-Hanley K."/>
            <person name="Soby S."/>
        </authorList>
    </citation>
    <scope>NUCLEOTIDE SEQUENCE [LARGE SCALE GENOMIC DNA]</scope>
    <source>
        <strain evidence="11">MWU14-2602</strain>
    </source>
</reference>
<dbReference type="Gene3D" id="3.30.565.10">
    <property type="entry name" value="Histidine kinase-like ATPase, C-terminal domain"/>
    <property type="match status" value="1"/>
</dbReference>
<keyword evidence="3 6" id="KW-0597">Phosphoprotein</keyword>